<dbReference type="SUPFAM" id="SSF51735">
    <property type="entry name" value="NAD(P)-binding Rossmann-fold domains"/>
    <property type="match status" value="1"/>
</dbReference>
<dbReference type="RefSeq" id="WP_148066395.1">
    <property type="nucleotide sequence ID" value="NZ_VRZA01000001.1"/>
</dbReference>
<dbReference type="AlphaFoldDB" id="A0A5C9A5F8"/>
<organism evidence="5 6">
    <name type="scientific">Parahaliea maris</name>
    <dbReference type="NCBI Taxonomy" id="2716870"/>
    <lineage>
        <taxon>Bacteria</taxon>
        <taxon>Pseudomonadati</taxon>
        <taxon>Pseudomonadota</taxon>
        <taxon>Gammaproteobacteria</taxon>
        <taxon>Cellvibrionales</taxon>
        <taxon>Halieaceae</taxon>
        <taxon>Parahaliea</taxon>
    </lineage>
</organism>
<keyword evidence="6" id="KW-1185">Reference proteome</keyword>
<dbReference type="InterPro" id="IPR000846">
    <property type="entry name" value="DapB_N"/>
</dbReference>
<reference evidence="5 6" key="1">
    <citation type="submission" date="2019-08" db="EMBL/GenBank/DDBJ databases">
        <title>Parahaliea maris sp. nov., isolated from the surface seawater.</title>
        <authorList>
            <person name="Liu Y."/>
        </authorList>
    </citation>
    <scope>NUCLEOTIDE SEQUENCE [LARGE SCALE GENOMIC DNA]</scope>
    <source>
        <strain evidence="5 6">HSLHS9</strain>
    </source>
</reference>
<sequence length="357" mass="38681">MSIRVVQWGVGNVGKEALEAVVRNPSTELVGAWRHSSNNAGLDIGETLGLGGIGVSATSSIDDIVALDADCVLYMPRLSSVDEICQMLASGKNVVATPFAFYAESWPAAERERVLEACNRGNSTLYGTGINPGFAGMVQPVALSGMSKRIDKVTIFERANWSYYNNASITFDCMHFGHSEEEALLENNEFARFNSGIFSEQVYMLAAAWNLTLDELRVVQELVTTDHEFSIMTGTVPVGTVSGQRYRWQGIVSGKVLIEIDALWNIGEDYPPHWPTPEDGWTVRIDGSPTVQSHMVCCASLDPESDASLEDHVHATEVATAMMAVNSITAVCAAPPGITSAYELTMARPEAAFSCQQ</sequence>
<comment type="caution">
    <text evidence="5">The sequence shown here is derived from an EMBL/GenBank/DDBJ whole genome shotgun (WGS) entry which is preliminary data.</text>
</comment>
<feature type="domain" description="2,4-diaminopentanoate dehydrogenase C-terminal" evidence="4">
    <location>
        <begin position="142"/>
        <end position="348"/>
    </location>
</feature>
<dbReference type="InterPro" id="IPR045760">
    <property type="entry name" value="DAP_DH_C"/>
</dbReference>
<proteinExistence type="predicted"/>
<feature type="domain" description="Dihydrodipicolinate reductase N-terminal" evidence="3">
    <location>
        <begin position="4"/>
        <end position="95"/>
    </location>
</feature>
<evidence type="ECO:0000313" key="6">
    <source>
        <dbReference type="Proteomes" id="UP000321039"/>
    </source>
</evidence>
<evidence type="ECO:0000259" key="3">
    <source>
        <dbReference type="Pfam" id="PF01113"/>
    </source>
</evidence>
<dbReference type="CDD" id="cd24146">
    <property type="entry name" value="nat-AmDH_N_like"/>
    <property type="match status" value="1"/>
</dbReference>
<dbReference type="Pfam" id="PF01113">
    <property type="entry name" value="DapB_N"/>
    <property type="match status" value="1"/>
</dbReference>
<gene>
    <name evidence="5" type="ORF">FV139_01075</name>
</gene>
<dbReference type="EMBL" id="VRZA01000001">
    <property type="protein sequence ID" value="TXS96125.1"/>
    <property type="molecule type" value="Genomic_DNA"/>
</dbReference>
<dbReference type="GO" id="GO:0009089">
    <property type="term" value="P:lysine biosynthetic process via diaminopimelate"/>
    <property type="evidence" value="ECO:0007669"/>
    <property type="project" value="InterPro"/>
</dbReference>
<dbReference type="InterPro" id="IPR036291">
    <property type="entry name" value="NAD(P)-bd_dom_sf"/>
</dbReference>
<dbReference type="Pfam" id="PF19328">
    <property type="entry name" value="DAP_DH_C"/>
    <property type="match status" value="1"/>
</dbReference>
<keyword evidence="2" id="KW-0560">Oxidoreductase</keyword>
<evidence type="ECO:0000259" key="4">
    <source>
        <dbReference type="Pfam" id="PF19328"/>
    </source>
</evidence>
<dbReference type="Proteomes" id="UP000321039">
    <property type="component" value="Unassembled WGS sequence"/>
</dbReference>
<evidence type="ECO:0000256" key="2">
    <source>
        <dbReference type="ARBA" id="ARBA00023002"/>
    </source>
</evidence>
<protein>
    <submittedName>
        <fullName evidence="5">Dihydrodipicolinate reductase</fullName>
    </submittedName>
</protein>
<dbReference type="Gene3D" id="3.40.50.720">
    <property type="entry name" value="NAD(P)-binding Rossmann-like Domain"/>
    <property type="match status" value="1"/>
</dbReference>
<accession>A0A5C9A5F8</accession>
<name>A0A5C9A5F8_9GAMM</name>
<dbReference type="GO" id="GO:0008839">
    <property type="term" value="F:4-hydroxy-tetrahydrodipicolinate reductase"/>
    <property type="evidence" value="ECO:0007669"/>
    <property type="project" value="InterPro"/>
</dbReference>
<evidence type="ECO:0000256" key="1">
    <source>
        <dbReference type="ARBA" id="ARBA00022857"/>
    </source>
</evidence>
<evidence type="ECO:0000313" key="5">
    <source>
        <dbReference type="EMBL" id="TXS96125.1"/>
    </source>
</evidence>
<keyword evidence="1" id="KW-0521">NADP</keyword>